<dbReference type="RefSeq" id="WP_103084698.1">
    <property type="nucleotide sequence ID" value="NZ_MNLH01000003.1"/>
</dbReference>
<dbReference type="InterPro" id="IPR008201">
    <property type="entry name" value="HepT-like"/>
</dbReference>
<keyword evidence="2" id="KW-1277">Toxin-antitoxin system</keyword>
<name>A0A2K1SUL9_GARVA</name>
<evidence type="ECO:0000256" key="3">
    <source>
        <dbReference type="ARBA" id="ARBA00022722"/>
    </source>
</evidence>
<sequence>MSKASKSNDMVHVAAIRKYLRAATKFISDVPFNQFAKDEEKQYAVAHAIEQAGEHVKKLSKSFRENTNDIEWKKIAGMRDCIVHNYEGIDLELLYTSVSRDSKQVIEILTEYINKNKSSYSDDLLDFTRVNKLGN</sequence>
<gene>
    <name evidence="7" type="ORF">BFS05_03955</name>
</gene>
<dbReference type="InterPro" id="IPR037038">
    <property type="entry name" value="HepT-like_sf"/>
</dbReference>
<evidence type="ECO:0000256" key="6">
    <source>
        <dbReference type="ARBA" id="ARBA00024207"/>
    </source>
</evidence>
<keyword evidence="3" id="KW-0540">Nuclease</keyword>
<dbReference type="InterPro" id="IPR051813">
    <property type="entry name" value="HepT_RNase_toxin"/>
</dbReference>
<evidence type="ECO:0000256" key="5">
    <source>
        <dbReference type="ARBA" id="ARBA00022801"/>
    </source>
</evidence>
<evidence type="ECO:0000256" key="4">
    <source>
        <dbReference type="ARBA" id="ARBA00022741"/>
    </source>
</evidence>
<organism evidence="7 8">
    <name type="scientific">Gardnerella vaginalis</name>
    <dbReference type="NCBI Taxonomy" id="2702"/>
    <lineage>
        <taxon>Bacteria</taxon>
        <taxon>Bacillati</taxon>
        <taxon>Actinomycetota</taxon>
        <taxon>Actinomycetes</taxon>
        <taxon>Bifidobacteriales</taxon>
        <taxon>Bifidobacteriaceae</taxon>
        <taxon>Gardnerella</taxon>
    </lineage>
</organism>
<evidence type="ECO:0000256" key="2">
    <source>
        <dbReference type="ARBA" id="ARBA00022649"/>
    </source>
</evidence>
<dbReference type="EMBL" id="MNLH01000003">
    <property type="protein sequence ID" value="PNS43208.1"/>
    <property type="molecule type" value="Genomic_DNA"/>
</dbReference>
<comment type="caution">
    <text evidence="7">The sequence shown here is derived from an EMBL/GenBank/DDBJ whole genome shotgun (WGS) entry which is preliminary data.</text>
</comment>
<comment type="similarity">
    <text evidence="6">Belongs to the HepT RNase toxin family.</text>
</comment>
<dbReference type="PANTHER" id="PTHR34139:SF1">
    <property type="entry name" value="RNASE MJ1380-RELATED"/>
    <property type="match status" value="1"/>
</dbReference>
<evidence type="ECO:0000256" key="1">
    <source>
        <dbReference type="ARBA" id="ARBA00022553"/>
    </source>
</evidence>
<proteinExistence type="inferred from homology"/>
<dbReference type="GO" id="GO:0000166">
    <property type="term" value="F:nucleotide binding"/>
    <property type="evidence" value="ECO:0007669"/>
    <property type="project" value="UniProtKB-KW"/>
</dbReference>
<dbReference type="OrthoDB" id="159782at2"/>
<dbReference type="GO" id="GO:0016787">
    <property type="term" value="F:hydrolase activity"/>
    <property type="evidence" value="ECO:0007669"/>
    <property type="project" value="UniProtKB-KW"/>
</dbReference>
<evidence type="ECO:0000313" key="7">
    <source>
        <dbReference type="EMBL" id="PNS43208.1"/>
    </source>
</evidence>
<keyword evidence="5" id="KW-0378">Hydrolase</keyword>
<evidence type="ECO:0000313" key="8">
    <source>
        <dbReference type="Proteomes" id="UP000236146"/>
    </source>
</evidence>
<accession>A0A2K1SUL9</accession>
<dbReference type="PANTHER" id="PTHR34139">
    <property type="entry name" value="UPF0331 PROTEIN MJ0127"/>
    <property type="match status" value="1"/>
</dbReference>
<protein>
    <submittedName>
        <fullName evidence="7">Toxin-antitoxin system, antitoxin component domain protein</fullName>
    </submittedName>
</protein>
<dbReference type="Pfam" id="PF01934">
    <property type="entry name" value="HepT-like"/>
    <property type="match status" value="1"/>
</dbReference>
<keyword evidence="4" id="KW-0547">Nucleotide-binding</keyword>
<reference evidence="7 8" key="1">
    <citation type="submission" date="2016-10" db="EMBL/GenBank/DDBJ databases">
        <authorList>
            <person name="Varghese N."/>
        </authorList>
    </citation>
    <scope>NUCLEOTIDE SEQUENCE [LARGE SCALE GENOMIC DNA]</scope>
    <source>
        <strain evidence="7 8">KA00225</strain>
    </source>
</reference>
<dbReference type="Gene3D" id="1.20.120.580">
    <property type="entry name" value="bsu32300-like"/>
    <property type="match status" value="1"/>
</dbReference>
<keyword evidence="1" id="KW-0597">Phosphoprotein</keyword>
<dbReference type="AlphaFoldDB" id="A0A2K1SUL9"/>
<dbReference type="GO" id="GO:0110001">
    <property type="term" value="C:toxin-antitoxin complex"/>
    <property type="evidence" value="ECO:0007669"/>
    <property type="project" value="InterPro"/>
</dbReference>
<dbReference type="Proteomes" id="UP000236146">
    <property type="component" value="Unassembled WGS sequence"/>
</dbReference>
<dbReference type="GO" id="GO:0004540">
    <property type="term" value="F:RNA nuclease activity"/>
    <property type="evidence" value="ECO:0007669"/>
    <property type="project" value="InterPro"/>
</dbReference>